<dbReference type="EMBL" id="JBGMEL010000001">
    <property type="protein sequence ID" value="MFA0788984.1"/>
    <property type="molecule type" value="Genomic_DNA"/>
</dbReference>
<dbReference type="RefSeq" id="WP_371842203.1">
    <property type="nucleotide sequence ID" value="NZ_JBGMEL010000001.1"/>
</dbReference>
<dbReference type="Proteomes" id="UP001569414">
    <property type="component" value="Unassembled WGS sequence"/>
</dbReference>
<evidence type="ECO:0000313" key="1">
    <source>
        <dbReference type="EMBL" id="MFA0788984.1"/>
    </source>
</evidence>
<sequence length="153" mass="17271">MRWITCCIYGLFLTYPLVLNAESYVYRDIALEVPDGWSIRREYNDYVGIEFCQNDTGNVMGFFLRKELLVNGGDPSAFLKMHPLEHPVSSVQIGKYSGYFVTFTSEGKCSANWFLGDGSDLLIASYQGDCHSVDFTPVIKLVESIEPLEDVVD</sequence>
<organism evidence="1 2">
    <name type="scientific">Microbulbifer echini</name>
    <dbReference type="NCBI Taxonomy" id="1529067"/>
    <lineage>
        <taxon>Bacteria</taxon>
        <taxon>Pseudomonadati</taxon>
        <taxon>Pseudomonadota</taxon>
        <taxon>Gammaproteobacteria</taxon>
        <taxon>Cellvibrionales</taxon>
        <taxon>Microbulbiferaceae</taxon>
        <taxon>Microbulbifer</taxon>
    </lineage>
</organism>
<evidence type="ECO:0000313" key="2">
    <source>
        <dbReference type="Proteomes" id="UP001569414"/>
    </source>
</evidence>
<name>A0ABV4NIF7_9GAMM</name>
<accession>A0ABV4NIF7</accession>
<reference evidence="1 2" key="1">
    <citation type="submission" date="2024-08" db="EMBL/GenBank/DDBJ databases">
        <authorList>
            <person name="Ishaq N."/>
        </authorList>
    </citation>
    <scope>NUCLEOTIDE SEQUENCE [LARGE SCALE GENOMIC DNA]</scope>
    <source>
        <strain evidence="1 2">JCM 30400</strain>
    </source>
</reference>
<protein>
    <submittedName>
        <fullName evidence="1">Uncharacterized protein</fullName>
    </submittedName>
</protein>
<gene>
    <name evidence="1" type="ORF">ACCI51_00385</name>
</gene>
<comment type="caution">
    <text evidence="1">The sequence shown here is derived from an EMBL/GenBank/DDBJ whole genome shotgun (WGS) entry which is preliminary data.</text>
</comment>
<proteinExistence type="predicted"/>
<keyword evidence="2" id="KW-1185">Reference proteome</keyword>